<evidence type="ECO:0000313" key="2">
    <source>
        <dbReference type="Proteomes" id="UP001589836"/>
    </source>
</evidence>
<evidence type="ECO:0000313" key="1">
    <source>
        <dbReference type="EMBL" id="MFC0525592.1"/>
    </source>
</evidence>
<comment type="caution">
    <text evidence="1">The sequence shown here is derived from an EMBL/GenBank/DDBJ whole genome shotgun (WGS) entry which is preliminary data.</text>
</comment>
<organism evidence="1 2">
    <name type="scientific">Pontibacillus salicampi</name>
    <dbReference type="NCBI Taxonomy" id="1449801"/>
    <lineage>
        <taxon>Bacteria</taxon>
        <taxon>Bacillati</taxon>
        <taxon>Bacillota</taxon>
        <taxon>Bacilli</taxon>
        <taxon>Bacillales</taxon>
        <taxon>Bacillaceae</taxon>
        <taxon>Pontibacillus</taxon>
    </lineage>
</organism>
<reference evidence="1 2" key="1">
    <citation type="submission" date="2024-09" db="EMBL/GenBank/DDBJ databases">
        <authorList>
            <person name="Sun Q."/>
            <person name="Mori K."/>
        </authorList>
    </citation>
    <scope>NUCLEOTIDE SEQUENCE [LARGE SCALE GENOMIC DNA]</scope>
    <source>
        <strain evidence="1 2">NCAIM B.02529</strain>
    </source>
</reference>
<proteinExistence type="predicted"/>
<keyword evidence="2" id="KW-1185">Reference proteome</keyword>
<dbReference type="RefSeq" id="WP_377351022.1">
    <property type="nucleotide sequence ID" value="NZ_JBHLTP010000013.1"/>
</dbReference>
<dbReference type="Proteomes" id="UP001589836">
    <property type="component" value="Unassembled WGS sequence"/>
</dbReference>
<protein>
    <submittedName>
        <fullName evidence="1">Uncharacterized protein</fullName>
    </submittedName>
</protein>
<sequence>MSGSDILLQAVITIRKSLFASSITPCGTMKSFSFILDLSLLKETNQ</sequence>
<name>A0ABV6LT74_9BACI</name>
<dbReference type="EMBL" id="JBHLTP010000013">
    <property type="protein sequence ID" value="MFC0525592.1"/>
    <property type="molecule type" value="Genomic_DNA"/>
</dbReference>
<accession>A0ABV6LT74</accession>
<gene>
    <name evidence="1" type="ORF">ACFFGV_18570</name>
</gene>